<evidence type="ECO:0000256" key="1">
    <source>
        <dbReference type="ARBA" id="ARBA00004651"/>
    </source>
</evidence>
<feature type="transmembrane region" description="Helical" evidence="6">
    <location>
        <begin position="751"/>
        <end position="774"/>
    </location>
</feature>
<proteinExistence type="predicted"/>
<feature type="domain" description="ABC3 transporter permease C-terminal" evidence="7">
    <location>
        <begin position="712"/>
        <end position="824"/>
    </location>
</feature>
<accession>A0A2P1PPL2</accession>
<dbReference type="KEGG" id="xba:C7S18_05895"/>
<dbReference type="GO" id="GO:0005886">
    <property type="term" value="C:plasma membrane"/>
    <property type="evidence" value="ECO:0007669"/>
    <property type="project" value="UniProtKB-SubCell"/>
</dbReference>
<dbReference type="OrthoDB" id="5292592at2"/>
<evidence type="ECO:0000256" key="5">
    <source>
        <dbReference type="ARBA" id="ARBA00023136"/>
    </source>
</evidence>
<feature type="transmembrane region" description="Helical" evidence="6">
    <location>
        <begin position="710"/>
        <end position="730"/>
    </location>
</feature>
<feature type="transmembrane region" description="Helical" evidence="6">
    <location>
        <begin position="421"/>
        <end position="443"/>
    </location>
</feature>
<evidence type="ECO:0000313" key="8">
    <source>
        <dbReference type="EMBL" id="AVP96758.1"/>
    </source>
</evidence>
<organism evidence="8 9">
    <name type="scientific">Ahniella affigens</name>
    <dbReference type="NCBI Taxonomy" id="2021234"/>
    <lineage>
        <taxon>Bacteria</taxon>
        <taxon>Pseudomonadati</taxon>
        <taxon>Pseudomonadota</taxon>
        <taxon>Gammaproteobacteria</taxon>
        <taxon>Lysobacterales</taxon>
        <taxon>Rhodanobacteraceae</taxon>
        <taxon>Ahniella</taxon>
    </lineage>
</organism>
<dbReference type="Pfam" id="PF02687">
    <property type="entry name" value="FtsX"/>
    <property type="match status" value="2"/>
</dbReference>
<dbReference type="RefSeq" id="WP_106890686.1">
    <property type="nucleotide sequence ID" value="NZ_CP027860.1"/>
</dbReference>
<keyword evidence="3 6" id="KW-0812">Transmembrane</keyword>
<feature type="transmembrane region" description="Helical" evidence="6">
    <location>
        <begin position="21"/>
        <end position="43"/>
    </location>
</feature>
<reference evidence="8 9" key="2">
    <citation type="submission" date="2018-03" db="EMBL/GenBank/DDBJ databases">
        <authorList>
            <person name="Keele B.F."/>
        </authorList>
    </citation>
    <scope>NUCLEOTIDE SEQUENCE [LARGE SCALE GENOMIC DNA]</scope>
    <source>
        <strain evidence="8 9">D13</strain>
    </source>
</reference>
<dbReference type="InterPro" id="IPR003838">
    <property type="entry name" value="ABC3_permease_C"/>
</dbReference>
<evidence type="ECO:0000256" key="2">
    <source>
        <dbReference type="ARBA" id="ARBA00022475"/>
    </source>
</evidence>
<evidence type="ECO:0000259" key="7">
    <source>
        <dbReference type="Pfam" id="PF02687"/>
    </source>
</evidence>
<feature type="domain" description="ABC3 transporter permease C-terminal" evidence="7">
    <location>
        <begin position="259"/>
        <end position="374"/>
    </location>
</feature>
<feature type="transmembrane region" description="Helical" evidence="6">
    <location>
        <begin position="306"/>
        <end position="330"/>
    </location>
</feature>
<dbReference type="InterPro" id="IPR038766">
    <property type="entry name" value="Membrane_comp_ABC_pdt"/>
</dbReference>
<feature type="transmembrane region" description="Helical" evidence="6">
    <location>
        <begin position="350"/>
        <end position="370"/>
    </location>
</feature>
<name>A0A2P1PPL2_9GAMM</name>
<keyword evidence="2" id="KW-1003">Cell membrane</keyword>
<gene>
    <name evidence="8" type="ORF">C7S18_05895</name>
</gene>
<dbReference type="PANTHER" id="PTHR30287:SF1">
    <property type="entry name" value="INNER MEMBRANE PROTEIN"/>
    <property type="match status" value="1"/>
</dbReference>
<feature type="transmembrane region" description="Helical" evidence="6">
    <location>
        <begin position="794"/>
        <end position="814"/>
    </location>
</feature>
<dbReference type="PANTHER" id="PTHR30287">
    <property type="entry name" value="MEMBRANE COMPONENT OF PREDICTED ABC SUPERFAMILY METABOLITE UPTAKE TRANSPORTER"/>
    <property type="match status" value="1"/>
</dbReference>
<keyword evidence="9" id="KW-1185">Reference proteome</keyword>
<evidence type="ECO:0000256" key="6">
    <source>
        <dbReference type="SAM" id="Phobius"/>
    </source>
</evidence>
<protein>
    <submittedName>
        <fullName evidence="8">Permease</fullName>
    </submittedName>
</protein>
<dbReference type="EMBL" id="CP027860">
    <property type="protein sequence ID" value="AVP96758.1"/>
    <property type="molecule type" value="Genomic_DNA"/>
</dbReference>
<sequence>MRVRDLLALGLRQFRRDLNSGEARVLLAALVLAVFSVATVSFITDRAQNALALESNRLLGGDAVLRADTPIPDNLKALGKGLEQAEVWNTMSMLRVGDDMRLSDLRALDGAFPLRGYYRLQTAAGIEPQRRGGPAAGEVWLSRSGVSALGADLGSTLAVGSLNLRVSGIVLEEPDAAMDYFNTAPRAFISIADLNASGLVQPGARINYRWVLAGAASDVRSFTEAVKPQLGRGQRLETASDARPELRTALDRADRFLGLAALISVVLASVAIAMAARQYSERHLDHAAVLRCLGARQAQIASLHGISMSALAALAITIALVAAYGVQALAVMQLEKILGVETPAAGFAPAWFAAAVGLTVLIAFVLPPVLALRRVPALRVLRRDLPATEVSAWVTGGLGLAGLLGLLWWKAQSAALASSLLGGLIVAFLALTLLSASMIWVLGRFRGRLRGAARFGLANISRRATSSMAQVAALGLGLTVLLLLTLVRTDLLGRWQQLIPDNAPNRFIINIQQDQTDALRDFASAEGLGTLQLYPVVRGRLVSVNDTVVTGDSYADRGDRAKRLAEREFNLTALAELAADNNVVAGKVWTAAEADSPQWSVEASFAELLGWKLGDRVRFDLGGQIVEAPITSLRTVKWESFRPNFFVLGSPGTLKNITASYITTARVAPEQTASINALVQRFPNLTVIDVGAILEQVTRIAAQVTEIVEWVFLFTLAAGVLVLVAAIHATQDERLREGSLLRVMGARRGQVRLAQVSEFLVIGLIAGSVAVLAANGIAGSIAKGVFDLDWQPDYSTSGLTLLAAVLLVVAAGWFSTRKTLSAPPSETLRALA</sequence>
<dbReference type="Proteomes" id="UP000241074">
    <property type="component" value="Chromosome"/>
</dbReference>
<evidence type="ECO:0000256" key="3">
    <source>
        <dbReference type="ARBA" id="ARBA00022692"/>
    </source>
</evidence>
<keyword evidence="5 6" id="KW-0472">Membrane</keyword>
<feature type="transmembrane region" description="Helical" evidence="6">
    <location>
        <begin position="464"/>
        <end position="487"/>
    </location>
</feature>
<keyword evidence="4 6" id="KW-1133">Transmembrane helix</keyword>
<reference evidence="8 9" key="1">
    <citation type="submission" date="2018-03" db="EMBL/GenBank/DDBJ databases">
        <title>Ahniella affigens gen. nov., sp. nov., a gammaproteobacterium isolated from sandy soil near a stream.</title>
        <authorList>
            <person name="Ko Y."/>
            <person name="Kim J.-H."/>
        </authorList>
    </citation>
    <scope>NUCLEOTIDE SEQUENCE [LARGE SCALE GENOMIC DNA]</scope>
    <source>
        <strain evidence="8 9">D13</strain>
    </source>
</reference>
<feature type="transmembrane region" description="Helical" evidence="6">
    <location>
        <begin position="390"/>
        <end position="409"/>
    </location>
</feature>
<feature type="transmembrane region" description="Helical" evidence="6">
    <location>
        <begin position="256"/>
        <end position="276"/>
    </location>
</feature>
<comment type="subcellular location">
    <subcellularLocation>
        <location evidence="1">Cell membrane</location>
        <topology evidence="1">Multi-pass membrane protein</topology>
    </subcellularLocation>
</comment>
<dbReference type="AlphaFoldDB" id="A0A2P1PPL2"/>
<evidence type="ECO:0000313" key="9">
    <source>
        <dbReference type="Proteomes" id="UP000241074"/>
    </source>
</evidence>
<evidence type="ECO:0000256" key="4">
    <source>
        <dbReference type="ARBA" id="ARBA00022989"/>
    </source>
</evidence>